<dbReference type="Gene3D" id="1.20.1280.250">
    <property type="match status" value="1"/>
</dbReference>
<evidence type="ECO:0000313" key="2">
    <source>
        <dbReference type="Proteomes" id="UP001600039"/>
    </source>
</evidence>
<keyword evidence="2" id="KW-1185">Reference proteome</keyword>
<protein>
    <submittedName>
        <fullName evidence="1">Uncharacterized protein</fullName>
    </submittedName>
</protein>
<gene>
    <name evidence="1" type="ORF">ACFX5D_04715</name>
</gene>
<reference evidence="1 2" key="1">
    <citation type="submission" date="2024-06" db="EMBL/GenBank/DDBJ databases">
        <title>Flavobacterium spp. isolated from glacier.</title>
        <authorList>
            <person name="Han D."/>
        </authorList>
    </citation>
    <scope>NUCLEOTIDE SEQUENCE [LARGE SCALE GENOMIC DNA]</scope>
    <source>
        <strain evidence="1 2">LB3P45</strain>
    </source>
</reference>
<proteinExistence type="predicted"/>
<dbReference type="Proteomes" id="UP001600039">
    <property type="component" value="Unassembled WGS sequence"/>
</dbReference>
<evidence type="ECO:0000313" key="1">
    <source>
        <dbReference type="EMBL" id="MFE3847267.1"/>
    </source>
</evidence>
<dbReference type="RefSeq" id="WP_379857095.1">
    <property type="nucleotide sequence ID" value="NZ_JBHZQA010000002.1"/>
</dbReference>
<dbReference type="EMBL" id="JBHZQA010000002">
    <property type="protein sequence ID" value="MFE3847267.1"/>
    <property type="molecule type" value="Genomic_DNA"/>
</dbReference>
<organism evidence="1 2">
    <name type="scientific">Flavobacterium fructosi</name>
    <dbReference type="NCBI Taxonomy" id="3230416"/>
    <lineage>
        <taxon>Bacteria</taxon>
        <taxon>Pseudomonadati</taxon>
        <taxon>Bacteroidota</taxon>
        <taxon>Flavobacteriia</taxon>
        <taxon>Flavobacteriales</taxon>
        <taxon>Flavobacteriaceae</taxon>
        <taxon>Flavobacterium</taxon>
    </lineage>
</organism>
<sequence length="64" mass="7515">MDIQSEKLDLIKMLLETNDKSIIEAVKDILKSEKKEAWEKLTPEQQEEINIVIQKENRGDIVDF</sequence>
<comment type="caution">
    <text evidence="1">The sequence shown here is derived from an EMBL/GenBank/DDBJ whole genome shotgun (WGS) entry which is preliminary data.</text>
</comment>
<name>A0ABW6HL27_9FLAO</name>
<dbReference type="InterPro" id="IPR038344">
    <property type="entry name" value="EF-G_N_sf"/>
</dbReference>
<accession>A0ABW6HL27</accession>